<gene>
    <name evidence="1" type="ORF">ALE3EI_1788</name>
</gene>
<dbReference type="RefSeq" id="WP_186987942.1">
    <property type="nucleotide sequence ID" value="NZ_CP052909.1"/>
</dbReference>
<reference evidence="1 2" key="1">
    <citation type="submission" date="2020-04" db="EMBL/GenBank/DDBJ databases">
        <title>Genome sequence of Altibacter aquimarinus strain ALE3EI.</title>
        <authorList>
            <person name="Oh H.-M."/>
            <person name="Jang D."/>
        </authorList>
    </citation>
    <scope>NUCLEOTIDE SEQUENCE [LARGE SCALE GENOMIC DNA]</scope>
    <source>
        <strain evidence="1 2">ALE3EI</strain>
    </source>
</reference>
<keyword evidence="2" id="KW-1185">Reference proteome</keyword>
<dbReference type="EMBL" id="CP052909">
    <property type="protein sequence ID" value="QNJ98337.1"/>
    <property type="molecule type" value="Genomic_DNA"/>
</dbReference>
<protein>
    <submittedName>
        <fullName evidence="1">Uncharacterized protein</fullName>
    </submittedName>
</protein>
<organism evidence="1 2">
    <name type="scientific">Constantimarinum furrinae</name>
    <dbReference type="NCBI Taxonomy" id="2562285"/>
    <lineage>
        <taxon>Bacteria</taxon>
        <taxon>Pseudomonadati</taxon>
        <taxon>Bacteroidota</taxon>
        <taxon>Flavobacteriia</taxon>
        <taxon>Flavobacteriales</taxon>
        <taxon>Flavobacteriaceae</taxon>
        <taxon>Altibacter/Constantimarinum group</taxon>
        <taxon>Constantimarinum</taxon>
    </lineage>
</organism>
<sequence length="194" mass="22676">MISIEEINLENKVIPEVIRTEAITALCHFPELKDCEVIFKFKDKIKKSTMQAQPTWASFLKRRKHRGYIILISRKIQIEHEEFNITDIPSDVITGWLGHELGHVMDYRDRSGLGMLFFGIKYLFSKSHIKEVERAADHYAIAHGMGDYILQTKNFILDHAHISEKYKQRIRNLYMSPEEVMELLNEGKLEEAVS</sequence>
<dbReference type="Proteomes" id="UP000515514">
    <property type="component" value="Chromosome"/>
</dbReference>
<evidence type="ECO:0000313" key="1">
    <source>
        <dbReference type="EMBL" id="QNJ98337.1"/>
    </source>
</evidence>
<accession>A0A7G8PVH1</accession>
<dbReference type="KEGG" id="alti:ALE3EI_1788"/>
<dbReference type="AlphaFoldDB" id="A0A7G8PVH1"/>
<proteinExistence type="predicted"/>
<evidence type="ECO:0000313" key="2">
    <source>
        <dbReference type="Proteomes" id="UP000515514"/>
    </source>
</evidence>
<name>A0A7G8PVH1_9FLAO</name>